<comment type="subcellular location">
    <subcellularLocation>
        <location evidence="3">Nucleus</location>
    </subcellularLocation>
</comment>
<organism evidence="5">
    <name type="scientific">Zea mays</name>
    <name type="common">Maize</name>
    <dbReference type="NCBI Taxonomy" id="4577"/>
    <lineage>
        <taxon>Eukaryota</taxon>
        <taxon>Viridiplantae</taxon>
        <taxon>Streptophyta</taxon>
        <taxon>Embryophyta</taxon>
        <taxon>Tracheophyta</taxon>
        <taxon>Spermatophyta</taxon>
        <taxon>Magnoliopsida</taxon>
        <taxon>Liliopsida</taxon>
        <taxon>Poales</taxon>
        <taxon>Poaceae</taxon>
        <taxon>PACMAD clade</taxon>
        <taxon>Panicoideae</taxon>
        <taxon>Andropogonodae</taxon>
        <taxon>Andropogoneae</taxon>
        <taxon>Tripsacinae</taxon>
        <taxon>Zea</taxon>
    </lineage>
</organism>
<keyword evidence="3" id="KW-0927">Auxin signaling pathway</keyword>
<feature type="non-terminal residue" evidence="5">
    <location>
        <position position="638"/>
    </location>
</feature>
<protein>
    <recommendedName>
        <fullName evidence="3">Auxin-responsive protein</fullName>
    </recommendedName>
</protein>
<feature type="domain" description="AUX/IAA" evidence="4">
    <location>
        <begin position="56"/>
        <end position="94"/>
    </location>
</feature>
<keyword evidence="3" id="KW-0805">Transcription regulation</keyword>
<dbReference type="ExpressionAtlas" id="A0A1D6QKZ2">
    <property type="expression patterns" value="baseline and differential"/>
</dbReference>
<dbReference type="EMBL" id="CM000780">
    <property type="protein sequence ID" value="AQK58380.1"/>
    <property type="molecule type" value="Genomic_DNA"/>
</dbReference>
<dbReference type="InterPro" id="IPR003311">
    <property type="entry name" value="AUX_IAA"/>
</dbReference>
<feature type="domain" description="AUX/IAA" evidence="4">
    <location>
        <begin position="360"/>
        <end position="398"/>
    </location>
</feature>
<dbReference type="AlphaFoldDB" id="A0A1D6QKZ2"/>
<evidence type="ECO:0000256" key="2">
    <source>
        <dbReference type="ARBA" id="ARBA00011726"/>
    </source>
</evidence>
<comment type="subunit">
    <text evidence="2 3">Homodimers and heterodimers.</text>
</comment>
<dbReference type="GO" id="GO:0005634">
    <property type="term" value="C:nucleus"/>
    <property type="evidence" value="ECO:0007669"/>
    <property type="project" value="UniProtKB-SubCell"/>
</dbReference>
<dbReference type="InterPro" id="IPR033389">
    <property type="entry name" value="AUX/IAA_dom"/>
</dbReference>
<dbReference type="GO" id="GO:0006355">
    <property type="term" value="P:regulation of DNA-templated transcription"/>
    <property type="evidence" value="ECO:0007669"/>
    <property type="project" value="InterPro"/>
</dbReference>
<reference evidence="5" key="1">
    <citation type="submission" date="2015-12" db="EMBL/GenBank/DDBJ databases">
        <title>Update maize B73 reference genome by single molecule sequencing technologies.</title>
        <authorList>
            <consortium name="Maize Genome Sequencing Project"/>
            <person name="Ware D."/>
        </authorList>
    </citation>
    <scope>NUCLEOTIDE SEQUENCE</scope>
    <source>
        <tissue evidence="5">Seedling</tissue>
    </source>
</reference>
<dbReference type="GO" id="GO:0009734">
    <property type="term" value="P:auxin-activated signaling pathway"/>
    <property type="evidence" value="ECO:0007669"/>
    <property type="project" value="UniProtKB-UniRule"/>
</dbReference>
<evidence type="ECO:0000256" key="1">
    <source>
        <dbReference type="ARBA" id="ARBA00002159"/>
    </source>
</evidence>
<accession>A0A1D6QKZ2</accession>
<evidence type="ECO:0000313" key="5">
    <source>
        <dbReference type="EMBL" id="AQK58380.1"/>
    </source>
</evidence>
<keyword evidence="3" id="KW-0678">Repressor</keyword>
<evidence type="ECO:0000259" key="4">
    <source>
        <dbReference type="Pfam" id="PF02309"/>
    </source>
</evidence>
<comment type="similarity">
    <text evidence="3">Belongs to the Aux/IAA family.</text>
</comment>
<name>A0A1D6QKZ2_MAIZE</name>
<dbReference type="Pfam" id="PF02309">
    <property type="entry name" value="AUX_IAA"/>
    <property type="match status" value="2"/>
</dbReference>
<dbReference type="PaxDb" id="4577-GRMZM2G435290_P01"/>
<evidence type="ECO:0000256" key="3">
    <source>
        <dbReference type="RuleBase" id="RU004549"/>
    </source>
</evidence>
<dbReference type="InParanoid" id="A0A1D6QKZ2"/>
<keyword evidence="3" id="KW-0539">Nucleus</keyword>
<sequence length="638" mass="67280">MADLHFSLGRRCPPLVRARAGELAPWPRLLASRLGYEDTTLALTLRLPGSDSGRSSSLAAPSAAPSPKARVVGWPPVRSYRKNALADSSKANRAANFVKVVVSRRSSASAPPAPGSHRRSLPQRVFFPSRAVPSCFLRTRRAELAPDLCSSLARRVLPCTCPWRPSSQPARPPVLCVARCSSSHGAQPPSRLTGSPSAAPSFFLPQLPRFSLHLPPFSVACPAELPCAPGFSPSLLEFGQARAAPWRPASSVLSLDAHSVPSNSCAVPCSGSMAAPNSLRALAYNSTAHLPTCHGHRALLPDFCSPRALISLFASAHNSPSSMAGELAPWPRLLASRLGYEDTTLALTLCLPGSDSGRSSSLAAPSAAPSPKARVVGWPPVRSYRKNALADSSKANRAANFVKVVVSRRSSASAPPAPGSHRRSLPQRVFFPSRAVPSCFLRTRRAELAPDLCSSLARRVLPCTCPWRPSSQPARPPVLCVARCSSSHGAQPPSRLTGSPSAAPSFFLPQLPRFSLHLPPFSVACPAELPCAPGFSPSLLEFGQARAAPWRPASSVLSLDAHSVPSNSCAVPCSGSMAAPNSLRALAYNSTAHLPTCHGHRALLPDFCSPRALISLFASAHNSPREGARGELATGEAL</sequence>
<proteinExistence type="inferred from homology"/>
<dbReference type="PANTHER" id="PTHR31734:SF34">
    <property type="entry name" value="AUXIN-RESPONSIVE PROTEIN IAA15"/>
    <property type="match status" value="1"/>
</dbReference>
<keyword evidence="3" id="KW-0804">Transcription</keyword>
<dbReference type="PANTHER" id="PTHR31734">
    <property type="entry name" value="AUXIN-RESPONSIVE PROTEIN IAA17"/>
    <property type="match status" value="1"/>
</dbReference>
<gene>
    <name evidence="5" type="ORF">ZEAMMB73_Zm00001d052934</name>
</gene>
<comment type="function">
    <text evidence="1 3">Aux/IAA proteins are short-lived transcriptional factors that function as repressors of early auxin response genes at low auxin concentrations.</text>
</comment>